<comment type="subcellular location">
    <subcellularLocation>
        <location evidence="1">Membrane</location>
        <topology evidence="1">Multi-pass membrane protein</topology>
    </subcellularLocation>
</comment>
<organism evidence="8 9">
    <name type="scientific">Cyclospora cayetanensis</name>
    <dbReference type="NCBI Taxonomy" id="88456"/>
    <lineage>
        <taxon>Eukaryota</taxon>
        <taxon>Sar</taxon>
        <taxon>Alveolata</taxon>
        <taxon>Apicomplexa</taxon>
        <taxon>Conoidasida</taxon>
        <taxon>Coccidia</taxon>
        <taxon>Eucoccidiorida</taxon>
        <taxon>Eimeriorina</taxon>
        <taxon>Eimeriidae</taxon>
        <taxon>Cyclospora</taxon>
    </lineage>
</organism>
<feature type="transmembrane region" description="Helical" evidence="7">
    <location>
        <begin position="96"/>
        <end position="117"/>
    </location>
</feature>
<gene>
    <name evidence="8" type="ORF">cyc_04289</name>
</gene>
<keyword evidence="3" id="KW-0813">Transport</keyword>
<comment type="similarity">
    <text evidence="2">Belongs to the CRT-like transporter family.</text>
</comment>
<evidence type="ECO:0000256" key="2">
    <source>
        <dbReference type="ARBA" id="ARBA00006690"/>
    </source>
</evidence>
<dbReference type="GO" id="GO:0016020">
    <property type="term" value="C:membrane"/>
    <property type="evidence" value="ECO:0007669"/>
    <property type="project" value="UniProtKB-SubCell"/>
</dbReference>
<dbReference type="VEuPathDB" id="ToxoDB:LOC34620839"/>
<feature type="transmembrane region" description="Helical" evidence="7">
    <location>
        <begin position="72"/>
        <end position="89"/>
    </location>
</feature>
<keyword evidence="4 7" id="KW-0812">Transmembrane</keyword>
<feature type="transmembrane region" description="Helical" evidence="7">
    <location>
        <begin position="236"/>
        <end position="254"/>
    </location>
</feature>
<sequence>MLDKMPNYSGFLNQLTNFVFIPIFAAFCLYQYSQGKLSQEVLRFPKKNFALMGCLDGLCGIMAVVGGTAQVVLSQLGIPVMLLLCWLMLGKKYNAIQHLGAAVIIMGVLVVESPGLLHPNKEDSNNVPFFNLLFLLSILPSSLSYVVKEIAFRGVQMNTSFLQFWVALFQFFVGFILLPVTSLPLLGREVVPLAELWTRLINGGKCLFGISIIVPPECGPVWGVPCDFCEGAWVEVLVYVLFNLIYNVCSMLVLKHCGATVLFLIMTVRLPLTSMAFYSKLIVMHEAKTL</sequence>
<evidence type="ECO:0000256" key="6">
    <source>
        <dbReference type="ARBA" id="ARBA00023136"/>
    </source>
</evidence>
<protein>
    <submittedName>
        <fullName evidence="8">Drug metabolite transporter superfamily related protein</fullName>
    </submittedName>
</protein>
<comment type="caution">
    <text evidence="8">The sequence shown here is derived from an EMBL/GenBank/DDBJ whole genome shotgun (WGS) entry which is preliminary data.</text>
</comment>
<feature type="transmembrane region" description="Helical" evidence="7">
    <location>
        <begin position="49"/>
        <end position="66"/>
    </location>
</feature>
<keyword evidence="9" id="KW-1185">Reference proteome</keyword>
<feature type="transmembrane region" description="Helical" evidence="7">
    <location>
        <begin position="261"/>
        <end position="283"/>
    </location>
</feature>
<evidence type="ECO:0000256" key="5">
    <source>
        <dbReference type="ARBA" id="ARBA00022989"/>
    </source>
</evidence>
<evidence type="ECO:0000256" key="3">
    <source>
        <dbReference type="ARBA" id="ARBA00022448"/>
    </source>
</evidence>
<dbReference type="SUPFAM" id="SSF103481">
    <property type="entry name" value="Multidrug resistance efflux transporter EmrE"/>
    <property type="match status" value="1"/>
</dbReference>
<evidence type="ECO:0000313" key="9">
    <source>
        <dbReference type="Proteomes" id="UP000095192"/>
    </source>
</evidence>
<dbReference type="PANTHER" id="PTHR31326">
    <property type="entry name" value="PROTEIN CLT2, CHLOROPLASTIC"/>
    <property type="match status" value="1"/>
</dbReference>
<evidence type="ECO:0000256" key="4">
    <source>
        <dbReference type="ARBA" id="ARBA00022692"/>
    </source>
</evidence>
<proteinExistence type="inferred from homology"/>
<evidence type="ECO:0000256" key="1">
    <source>
        <dbReference type="ARBA" id="ARBA00004141"/>
    </source>
</evidence>
<keyword evidence="5 7" id="KW-1133">Transmembrane helix</keyword>
<feature type="transmembrane region" description="Helical" evidence="7">
    <location>
        <begin position="159"/>
        <end position="178"/>
    </location>
</feature>
<dbReference type="AlphaFoldDB" id="A0A1D3D4K4"/>
<evidence type="ECO:0000313" key="8">
    <source>
        <dbReference type="EMBL" id="OEH78385.1"/>
    </source>
</evidence>
<dbReference type="Proteomes" id="UP000095192">
    <property type="component" value="Unassembled WGS sequence"/>
</dbReference>
<dbReference type="VEuPathDB" id="ToxoDB:cyc_04289"/>
<keyword evidence="6 7" id="KW-0472">Membrane</keyword>
<dbReference type="PANTHER" id="PTHR31326:SF1">
    <property type="entry name" value="PROTEIN CLT2, CHLOROPLASTIC"/>
    <property type="match status" value="1"/>
</dbReference>
<reference evidence="8 9" key="1">
    <citation type="journal article" date="2016" name="BMC Genomics">
        <title>Comparative genomics reveals Cyclospora cayetanensis possesses coccidia-like metabolism and invasion components but unique surface antigens.</title>
        <authorList>
            <person name="Liu S."/>
            <person name="Wang L."/>
            <person name="Zheng H."/>
            <person name="Xu Z."/>
            <person name="Roellig D.M."/>
            <person name="Li N."/>
            <person name="Frace M.A."/>
            <person name="Tang K."/>
            <person name="Arrowood M.J."/>
            <person name="Moss D.M."/>
            <person name="Zhang L."/>
            <person name="Feng Y."/>
            <person name="Xiao L."/>
        </authorList>
    </citation>
    <scope>NUCLEOTIDE SEQUENCE [LARGE SCALE GENOMIC DNA]</scope>
    <source>
        <strain evidence="8 9">CHN_HEN01</strain>
    </source>
</reference>
<dbReference type="EMBL" id="JROU02000761">
    <property type="protein sequence ID" value="OEH78385.1"/>
    <property type="molecule type" value="Genomic_DNA"/>
</dbReference>
<feature type="transmembrane region" description="Helical" evidence="7">
    <location>
        <begin position="12"/>
        <end position="29"/>
    </location>
</feature>
<feature type="transmembrane region" description="Helical" evidence="7">
    <location>
        <begin position="129"/>
        <end position="147"/>
    </location>
</feature>
<dbReference type="InterPro" id="IPR013936">
    <property type="entry name" value="CRT-like"/>
</dbReference>
<dbReference type="Pfam" id="PF08627">
    <property type="entry name" value="CRT-like"/>
    <property type="match status" value="1"/>
</dbReference>
<dbReference type="InterPro" id="IPR037185">
    <property type="entry name" value="EmrE-like"/>
</dbReference>
<dbReference type="InParanoid" id="A0A1D3D4K4"/>
<name>A0A1D3D4K4_9EIME</name>
<evidence type="ECO:0000256" key="7">
    <source>
        <dbReference type="SAM" id="Phobius"/>
    </source>
</evidence>
<accession>A0A1D3D4K4</accession>